<dbReference type="InterPro" id="IPR020846">
    <property type="entry name" value="MFS_dom"/>
</dbReference>
<dbReference type="AlphaFoldDB" id="A0A2T3LBC8"/>
<evidence type="ECO:0000313" key="6">
    <source>
        <dbReference type="EMBL" id="PSV48640.1"/>
    </source>
</evidence>
<dbReference type="PANTHER" id="PTHR23523:SF2">
    <property type="entry name" value="2-NITROIMIDAZOLE TRANSPORTER"/>
    <property type="match status" value="1"/>
</dbReference>
<keyword evidence="3 4" id="KW-0472">Membrane</keyword>
<sequence length="426" mass="45131">MPQPLLSSTPPILPTSPKSSTSFLLIVGILLISLNLRSPITGVGPLLDVIREQLHLSAMQAGMLTTLPLLAFAFFSPIASILGRSRGLEHSLMVALVLMLTGIIVRSLGSASWLFIGTVIIGAGIAISNVLLPSLLKRDFPNKVATITAVYVLMMGVGSTLSASLAIPIMNMADALSITAIPDWSLSLVGIVIFPVIAIGLWLPQLKKHSAPTADTAEIDSHSYLWRSTSAWHITIFLALNSLLMYIFISWLPVILVDLGYSHQEAGFIHGMLQLATAVPAIILIPLMAKIHDKRVLTVCMTLLVFIGIVGLITMPSLAMLWVMVFGVGTGGGFILALAFVSLRTQNAHQAAALSGMAQCCGYLLAASGPIAMGALHESVGNWVLPLSICAGLSVVWSFFALLAAKGSSISSPVKTSTVYLKTKEC</sequence>
<dbReference type="SUPFAM" id="SSF103473">
    <property type="entry name" value="MFS general substrate transporter"/>
    <property type="match status" value="1"/>
</dbReference>
<evidence type="ECO:0000256" key="3">
    <source>
        <dbReference type="ARBA" id="ARBA00023136"/>
    </source>
</evidence>
<gene>
    <name evidence="6" type="ORF">C9J47_09030</name>
</gene>
<dbReference type="RefSeq" id="WP_107253213.1">
    <property type="nucleotide sequence ID" value="NZ_PYOC01000002.1"/>
</dbReference>
<reference evidence="6 7" key="1">
    <citation type="submission" date="2018-03" db="EMBL/GenBank/DDBJ databases">
        <title>Whole genome sequencing of Histamine producing bacteria.</title>
        <authorList>
            <person name="Butler K."/>
        </authorList>
    </citation>
    <scope>NUCLEOTIDE SEQUENCE [LARGE SCALE GENOMIC DNA]</scope>
    <source>
        <strain evidence="6 7">ATCC 19614</strain>
    </source>
</reference>
<keyword evidence="2 4" id="KW-1133">Transmembrane helix</keyword>
<name>A0A2T3LBC8_9GAMM</name>
<protein>
    <submittedName>
        <fullName evidence="6">MFS transporter</fullName>
    </submittedName>
</protein>
<proteinExistence type="predicted"/>
<dbReference type="Pfam" id="PF07690">
    <property type="entry name" value="MFS_1"/>
    <property type="match status" value="1"/>
</dbReference>
<dbReference type="InterPro" id="IPR011701">
    <property type="entry name" value="MFS"/>
</dbReference>
<dbReference type="InterPro" id="IPR036259">
    <property type="entry name" value="MFS_trans_sf"/>
</dbReference>
<keyword evidence="1 4" id="KW-0812">Transmembrane</keyword>
<evidence type="ECO:0000256" key="4">
    <source>
        <dbReference type="SAM" id="Phobius"/>
    </source>
</evidence>
<feature type="transmembrane region" description="Helical" evidence="4">
    <location>
        <begin position="21"/>
        <end position="38"/>
    </location>
</feature>
<evidence type="ECO:0000259" key="5">
    <source>
        <dbReference type="PROSITE" id="PS50850"/>
    </source>
</evidence>
<feature type="transmembrane region" description="Helical" evidence="4">
    <location>
        <begin position="184"/>
        <end position="203"/>
    </location>
</feature>
<feature type="domain" description="Major facilitator superfamily (MFS) profile" evidence="5">
    <location>
        <begin position="21"/>
        <end position="409"/>
    </location>
</feature>
<feature type="transmembrane region" description="Helical" evidence="4">
    <location>
        <begin position="58"/>
        <end position="75"/>
    </location>
</feature>
<feature type="transmembrane region" description="Helical" evidence="4">
    <location>
        <begin position="321"/>
        <end position="341"/>
    </location>
</feature>
<feature type="transmembrane region" description="Helical" evidence="4">
    <location>
        <begin position="383"/>
        <end position="405"/>
    </location>
</feature>
<dbReference type="GO" id="GO:0022857">
    <property type="term" value="F:transmembrane transporter activity"/>
    <property type="evidence" value="ECO:0007669"/>
    <property type="project" value="InterPro"/>
</dbReference>
<dbReference type="Proteomes" id="UP000241803">
    <property type="component" value="Unassembled WGS sequence"/>
</dbReference>
<evidence type="ECO:0000313" key="7">
    <source>
        <dbReference type="Proteomes" id="UP000241803"/>
    </source>
</evidence>
<feature type="transmembrane region" description="Helical" evidence="4">
    <location>
        <begin position="144"/>
        <end position="169"/>
    </location>
</feature>
<evidence type="ECO:0000256" key="1">
    <source>
        <dbReference type="ARBA" id="ARBA00022692"/>
    </source>
</evidence>
<accession>A0A2T3LBC8</accession>
<feature type="transmembrane region" description="Helical" evidence="4">
    <location>
        <begin position="296"/>
        <end position="315"/>
    </location>
</feature>
<dbReference type="Gene3D" id="1.20.1250.20">
    <property type="entry name" value="MFS general substrate transporter like domains"/>
    <property type="match status" value="1"/>
</dbReference>
<feature type="transmembrane region" description="Helical" evidence="4">
    <location>
        <begin position="268"/>
        <end position="289"/>
    </location>
</feature>
<keyword evidence="7" id="KW-1185">Reference proteome</keyword>
<feature type="transmembrane region" description="Helical" evidence="4">
    <location>
        <begin position="231"/>
        <end position="256"/>
    </location>
</feature>
<dbReference type="PANTHER" id="PTHR23523">
    <property type="match status" value="1"/>
</dbReference>
<dbReference type="PROSITE" id="PS50850">
    <property type="entry name" value="MFS"/>
    <property type="match status" value="1"/>
</dbReference>
<feature type="transmembrane region" description="Helical" evidence="4">
    <location>
        <begin position="87"/>
        <end position="105"/>
    </location>
</feature>
<evidence type="ECO:0000256" key="2">
    <source>
        <dbReference type="ARBA" id="ARBA00022989"/>
    </source>
</evidence>
<dbReference type="EMBL" id="PYOC01000002">
    <property type="protein sequence ID" value="PSV48640.1"/>
    <property type="molecule type" value="Genomic_DNA"/>
</dbReference>
<feature type="transmembrane region" description="Helical" evidence="4">
    <location>
        <begin position="353"/>
        <end position="377"/>
    </location>
</feature>
<comment type="caution">
    <text evidence="6">The sequence shown here is derived from an EMBL/GenBank/DDBJ whole genome shotgun (WGS) entry which is preliminary data.</text>
</comment>
<organism evidence="6 7">
    <name type="scientific">Photobacterium indicum</name>
    <dbReference type="NCBI Taxonomy" id="81447"/>
    <lineage>
        <taxon>Bacteria</taxon>
        <taxon>Pseudomonadati</taxon>
        <taxon>Pseudomonadota</taxon>
        <taxon>Gammaproteobacteria</taxon>
        <taxon>Vibrionales</taxon>
        <taxon>Vibrionaceae</taxon>
        <taxon>Photobacterium</taxon>
    </lineage>
</organism>
<feature type="transmembrane region" description="Helical" evidence="4">
    <location>
        <begin position="111"/>
        <end position="132"/>
    </location>
</feature>
<dbReference type="InterPro" id="IPR052524">
    <property type="entry name" value="MFS_Cyanate_Porter"/>
</dbReference>